<organism evidence="1 2">
    <name type="scientific">Olpidium bornovanus</name>
    <dbReference type="NCBI Taxonomy" id="278681"/>
    <lineage>
        <taxon>Eukaryota</taxon>
        <taxon>Fungi</taxon>
        <taxon>Fungi incertae sedis</taxon>
        <taxon>Olpidiomycota</taxon>
        <taxon>Olpidiomycotina</taxon>
        <taxon>Olpidiomycetes</taxon>
        <taxon>Olpidiales</taxon>
        <taxon>Olpidiaceae</taxon>
        <taxon>Olpidium</taxon>
    </lineage>
</organism>
<dbReference type="EMBL" id="JAEFCI010008082">
    <property type="protein sequence ID" value="KAG5458682.1"/>
    <property type="molecule type" value="Genomic_DNA"/>
</dbReference>
<evidence type="ECO:0000313" key="2">
    <source>
        <dbReference type="Proteomes" id="UP000673691"/>
    </source>
</evidence>
<evidence type="ECO:0000313" key="1">
    <source>
        <dbReference type="EMBL" id="KAG5458682.1"/>
    </source>
</evidence>
<comment type="caution">
    <text evidence="1">The sequence shown here is derived from an EMBL/GenBank/DDBJ whole genome shotgun (WGS) entry which is preliminary data.</text>
</comment>
<name>A0A8H7ZSQ9_9FUNG</name>
<dbReference type="AlphaFoldDB" id="A0A8H7ZSQ9"/>
<keyword evidence="2" id="KW-1185">Reference proteome</keyword>
<sequence>MLVDLTGLPVLPKQSTENALTAHPKHLGGHTGLRRTPALARAGVAAFALCCSILADTEARVDCLRLLDNEAVIDKLPDVPACERATWSGLRRASPEDHGENGLARCPLSRAAKLLKATLRQSSREKGDGYTSRILLTGVGVGDFADLVGVEPNLAPTAFEY</sequence>
<gene>
    <name evidence="1" type="ORF">BJ554DRAFT_1048</name>
</gene>
<dbReference type="Proteomes" id="UP000673691">
    <property type="component" value="Unassembled WGS sequence"/>
</dbReference>
<reference evidence="1 2" key="1">
    <citation type="journal article" name="Sci. Rep.">
        <title>Genome-scale phylogenetic analyses confirm Olpidium as the closest living zoosporic fungus to the non-flagellated, terrestrial fungi.</title>
        <authorList>
            <person name="Chang Y."/>
            <person name="Rochon D."/>
            <person name="Sekimoto S."/>
            <person name="Wang Y."/>
            <person name="Chovatia M."/>
            <person name="Sandor L."/>
            <person name="Salamov A."/>
            <person name="Grigoriev I.V."/>
            <person name="Stajich J.E."/>
            <person name="Spatafora J.W."/>
        </authorList>
    </citation>
    <scope>NUCLEOTIDE SEQUENCE [LARGE SCALE GENOMIC DNA]</scope>
    <source>
        <strain evidence="1">S191</strain>
    </source>
</reference>
<protein>
    <submittedName>
        <fullName evidence="1">Uncharacterized protein</fullName>
    </submittedName>
</protein>
<proteinExistence type="predicted"/>
<accession>A0A8H7ZSQ9</accession>